<evidence type="ECO:0000259" key="4">
    <source>
        <dbReference type="Pfam" id="PF06094"/>
    </source>
</evidence>
<dbReference type="EMBL" id="DVHM01000178">
    <property type="protein sequence ID" value="HIR71651.1"/>
    <property type="molecule type" value="Genomic_DNA"/>
</dbReference>
<dbReference type="PANTHER" id="PTHR12935">
    <property type="entry name" value="GAMMA-GLUTAMYLCYCLOTRANSFERASE"/>
    <property type="match status" value="1"/>
</dbReference>
<feature type="active site" description="Proton acceptor" evidence="2">
    <location>
        <position position="73"/>
    </location>
</feature>
<dbReference type="SUPFAM" id="SSF110857">
    <property type="entry name" value="Gamma-glutamyl cyclotransferase-like"/>
    <property type="match status" value="1"/>
</dbReference>
<feature type="binding site" evidence="3">
    <location>
        <position position="119"/>
    </location>
    <ligand>
        <name>substrate</name>
    </ligand>
</feature>
<comment type="caution">
    <text evidence="5">The sequence shown here is derived from an EMBL/GenBank/DDBJ whole genome shotgun (WGS) entry which is preliminary data.</text>
</comment>
<dbReference type="Gene3D" id="3.10.490.10">
    <property type="entry name" value="Gamma-glutamyl cyclotransferase-like"/>
    <property type="match status" value="1"/>
</dbReference>
<proteinExistence type="predicted"/>
<evidence type="ECO:0000256" key="3">
    <source>
        <dbReference type="PIRSR" id="PIRSR617939-2"/>
    </source>
</evidence>
<accession>A0A9D1EBP6</accession>
<reference evidence="5" key="1">
    <citation type="submission" date="2020-10" db="EMBL/GenBank/DDBJ databases">
        <authorList>
            <person name="Gilroy R."/>
        </authorList>
    </citation>
    <scope>NUCLEOTIDE SEQUENCE</scope>
    <source>
        <strain evidence="5">ChiSjej5B23-6657</strain>
    </source>
</reference>
<dbReference type="InterPro" id="IPR013024">
    <property type="entry name" value="GGCT-like"/>
</dbReference>
<dbReference type="PANTHER" id="PTHR12935:SF0">
    <property type="entry name" value="GAMMA-GLUTAMYLCYCLOTRANSFERASE"/>
    <property type="match status" value="1"/>
</dbReference>
<gene>
    <name evidence="5" type="ORF">IAA55_10290</name>
</gene>
<dbReference type="CDD" id="cd06661">
    <property type="entry name" value="GGCT_like"/>
    <property type="match status" value="1"/>
</dbReference>
<evidence type="ECO:0000256" key="1">
    <source>
        <dbReference type="ARBA" id="ARBA00023239"/>
    </source>
</evidence>
<sequence>MSKRYYIAYGSNLSTGQMRYRTPDAKIAGTAILTGWQLLFRAHATIEPNPEKNTPVLVWEISEQDEKNLDRYEGYPVYYRKRELPVEVFPIGGGEPVNLTAMVYLMADGHPLREPSEGYYQVLADGYRHFHFPMHILEQALADTMGREKAVKRIGECSLTRPGRKEERHEVSH</sequence>
<dbReference type="Proteomes" id="UP000823912">
    <property type="component" value="Unassembled WGS sequence"/>
</dbReference>
<organism evidence="5 6">
    <name type="scientific">Candidatus Pullilachnospira gallistercoris</name>
    <dbReference type="NCBI Taxonomy" id="2840911"/>
    <lineage>
        <taxon>Bacteria</taxon>
        <taxon>Bacillati</taxon>
        <taxon>Bacillota</taxon>
        <taxon>Clostridia</taxon>
        <taxon>Lachnospirales</taxon>
        <taxon>Lachnospiraceae</taxon>
        <taxon>Lachnospiraceae incertae sedis</taxon>
        <taxon>Candidatus Pullilachnospira</taxon>
    </lineage>
</organism>
<dbReference type="InterPro" id="IPR036568">
    <property type="entry name" value="GGCT-like_sf"/>
</dbReference>
<feature type="binding site" evidence="3">
    <location>
        <begin position="6"/>
        <end position="11"/>
    </location>
    <ligand>
        <name>substrate</name>
    </ligand>
</feature>
<feature type="domain" description="Gamma-glutamylcyclotransferase AIG2-like" evidence="4">
    <location>
        <begin position="7"/>
        <end position="110"/>
    </location>
</feature>
<dbReference type="Pfam" id="PF06094">
    <property type="entry name" value="GGACT"/>
    <property type="match status" value="1"/>
</dbReference>
<evidence type="ECO:0000256" key="2">
    <source>
        <dbReference type="PIRSR" id="PIRSR617939-1"/>
    </source>
</evidence>
<evidence type="ECO:0000313" key="5">
    <source>
        <dbReference type="EMBL" id="HIR71651.1"/>
    </source>
</evidence>
<dbReference type="GO" id="GO:0003839">
    <property type="term" value="F:gamma-glutamylcyclotransferase activity"/>
    <property type="evidence" value="ECO:0007669"/>
    <property type="project" value="InterPro"/>
</dbReference>
<dbReference type="InterPro" id="IPR009288">
    <property type="entry name" value="AIG2-like_dom"/>
</dbReference>
<evidence type="ECO:0000313" key="6">
    <source>
        <dbReference type="Proteomes" id="UP000823912"/>
    </source>
</evidence>
<name>A0A9D1EBP6_9FIRM</name>
<protein>
    <submittedName>
        <fullName evidence="5">Gamma-glutamylcyclotransferase</fullName>
    </submittedName>
</protein>
<dbReference type="AlphaFoldDB" id="A0A9D1EBP6"/>
<reference evidence="5" key="2">
    <citation type="journal article" date="2021" name="PeerJ">
        <title>Extensive microbial diversity within the chicken gut microbiome revealed by metagenomics and culture.</title>
        <authorList>
            <person name="Gilroy R."/>
            <person name="Ravi A."/>
            <person name="Getino M."/>
            <person name="Pursley I."/>
            <person name="Horton D.L."/>
            <person name="Alikhan N.F."/>
            <person name="Baker D."/>
            <person name="Gharbi K."/>
            <person name="Hall N."/>
            <person name="Watson M."/>
            <person name="Adriaenssens E.M."/>
            <person name="Foster-Nyarko E."/>
            <person name="Jarju S."/>
            <person name="Secka A."/>
            <person name="Antonio M."/>
            <person name="Oren A."/>
            <person name="Chaudhuri R.R."/>
            <person name="La Ragione R."/>
            <person name="Hildebrand F."/>
            <person name="Pallen M.J."/>
        </authorList>
    </citation>
    <scope>NUCLEOTIDE SEQUENCE</scope>
    <source>
        <strain evidence="5">ChiSjej5B23-6657</strain>
    </source>
</reference>
<keyword evidence="1" id="KW-0456">Lyase</keyword>
<dbReference type="InterPro" id="IPR017939">
    <property type="entry name" value="G-Glutamylcylcotransferase"/>
</dbReference>